<feature type="domain" description="SnoaL-like" evidence="1">
    <location>
        <begin position="10"/>
        <end position="130"/>
    </location>
</feature>
<proteinExistence type="predicted"/>
<name>A0A8E1WCW6_9HYPH</name>
<dbReference type="InterPro" id="IPR032710">
    <property type="entry name" value="NTF2-like_dom_sf"/>
</dbReference>
<dbReference type="Proteomes" id="UP000532373">
    <property type="component" value="Unassembled WGS sequence"/>
</dbReference>
<comment type="caution">
    <text evidence="2">The sequence shown here is derived from an EMBL/GenBank/DDBJ whole genome shotgun (WGS) entry which is preliminary data.</text>
</comment>
<dbReference type="Pfam" id="PF13577">
    <property type="entry name" value="SnoaL_4"/>
    <property type="match status" value="1"/>
</dbReference>
<organism evidence="2 3">
    <name type="scientific">Aminobacter carboxidus</name>
    <dbReference type="NCBI Taxonomy" id="376165"/>
    <lineage>
        <taxon>Bacteria</taxon>
        <taxon>Pseudomonadati</taxon>
        <taxon>Pseudomonadota</taxon>
        <taxon>Alphaproteobacteria</taxon>
        <taxon>Hyphomicrobiales</taxon>
        <taxon>Phyllobacteriaceae</taxon>
        <taxon>Aminobacter</taxon>
    </lineage>
</organism>
<gene>
    <name evidence="2" type="ORF">HNQ96_001137</name>
</gene>
<dbReference type="EMBL" id="JACHGI010000001">
    <property type="protein sequence ID" value="MBB6465290.1"/>
    <property type="molecule type" value="Genomic_DNA"/>
</dbReference>
<protein>
    <recommendedName>
        <fullName evidence="1">SnoaL-like domain-containing protein</fullName>
    </recommendedName>
</protein>
<accession>A0A8E1WCW6</accession>
<dbReference type="AlphaFoldDB" id="A0A8E1WCW6"/>
<dbReference type="RefSeq" id="WP_184767768.1">
    <property type="nucleotide sequence ID" value="NZ_JACHGI010000001.1"/>
</dbReference>
<evidence type="ECO:0000313" key="3">
    <source>
        <dbReference type="Proteomes" id="UP000532373"/>
    </source>
</evidence>
<dbReference type="SUPFAM" id="SSF54427">
    <property type="entry name" value="NTF2-like"/>
    <property type="match status" value="1"/>
</dbReference>
<evidence type="ECO:0000313" key="2">
    <source>
        <dbReference type="EMBL" id="MBB6465290.1"/>
    </source>
</evidence>
<sequence>MGIREANLNELAARDALRRLVTAYSRAVDRRDFKLLRSLYHDEAFEAHGDMFTGGPDDYMAFVEKALSSYAATAHYVVNSSFEIDGDRAEGEVYKINYHRTHGPDAYEVITGSRSLDRYRRDDDEWRFLGRSITLDWSTKRAVDADAYEDFAAGSPPGQPGSDDLSYRALTLFGRHG</sequence>
<dbReference type="CDD" id="cd00531">
    <property type="entry name" value="NTF2_like"/>
    <property type="match status" value="1"/>
</dbReference>
<evidence type="ECO:0000259" key="1">
    <source>
        <dbReference type="Pfam" id="PF13577"/>
    </source>
</evidence>
<dbReference type="InterPro" id="IPR037401">
    <property type="entry name" value="SnoaL-like"/>
</dbReference>
<dbReference type="Gene3D" id="3.10.450.50">
    <property type="match status" value="1"/>
</dbReference>
<reference evidence="2 3" key="1">
    <citation type="submission" date="2020-08" db="EMBL/GenBank/DDBJ databases">
        <title>Genomic Encyclopedia of Type Strains, Phase IV (KMG-IV): sequencing the most valuable type-strain genomes for metagenomic binning, comparative biology and taxonomic classification.</title>
        <authorList>
            <person name="Goeker M."/>
        </authorList>
    </citation>
    <scope>NUCLEOTIDE SEQUENCE [LARGE SCALE GENOMIC DNA]</scope>
    <source>
        <strain evidence="2 3">DSM 17454</strain>
    </source>
</reference>